<name>A0AAP0BQT9_9ASPA</name>
<sequence length="120" mass="13850">MDMCVRPARARAANARLPSSRRSLACRRHFHRPRLLRLPLLSDNLPGSPVGGGHVHHFRKIGYLVDRNKTMSFVNSRSNQAQLPTQLLKKAIKGTRLSFEDKLPKRLETSLRFFRREHVT</sequence>
<evidence type="ECO:0000313" key="1">
    <source>
        <dbReference type="EMBL" id="KAK8946827.1"/>
    </source>
</evidence>
<keyword evidence="2" id="KW-1185">Reference proteome</keyword>
<dbReference type="Proteomes" id="UP001418222">
    <property type="component" value="Unassembled WGS sequence"/>
</dbReference>
<proteinExistence type="predicted"/>
<evidence type="ECO:0000313" key="2">
    <source>
        <dbReference type="Proteomes" id="UP001418222"/>
    </source>
</evidence>
<accession>A0AAP0BQT9</accession>
<comment type="caution">
    <text evidence="1">The sequence shown here is derived from an EMBL/GenBank/DDBJ whole genome shotgun (WGS) entry which is preliminary data.</text>
</comment>
<dbReference type="AlphaFoldDB" id="A0AAP0BQT9"/>
<gene>
    <name evidence="1" type="ORF">KSP39_PZI007355</name>
</gene>
<protein>
    <submittedName>
        <fullName evidence="1">Uncharacterized protein</fullName>
    </submittedName>
</protein>
<organism evidence="1 2">
    <name type="scientific">Platanthera zijinensis</name>
    <dbReference type="NCBI Taxonomy" id="2320716"/>
    <lineage>
        <taxon>Eukaryota</taxon>
        <taxon>Viridiplantae</taxon>
        <taxon>Streptophyta</taxon>
        <taxon>Embryophyta</taxon>
        <taxon>Tracheophyta</taxon>
        <taxon>Spermatophyta</taxon>
        <taxon>Magnoliopsida</taxon>
        <taxon>Liliopsida</taxon>
        <taxon>Asparagales</taxon>
        <taxon>Orchidaceae</taxon>
        <taxon>Orchidoideae</taxon>
        <taxon>Orchideae</taxon>
        <taxon>Orchidinae</taxon>
        <taxon>Platanthera</taxon>
    </lineage>
</organism>
<reference evidence="1 2" key="1">
    <citation type="journal article" date="2022" name="Nat. Plants">
        <title>Genomes of leafy and leafless Platanthera orchids illuminate the evolution of mycoheterotrophy.</title>
        <authorList>
            <person name="Li M.H."/>
            <person name="Liu K.W."/>
            <person name="Li Z."/>
            <person name="Lu H.C."/>
            <person name="Ye Q.L."/>
            <person name="Zhang D."/>
            <person name="Wang J.Y."/>
            <person name="Li Y.F."/>
            <person name="Zhong Z.M."/>
            <person name="Liu X."/>
            <person name="Yu X."/>
            <person name="Liu D.K."/>
            <person name="Tu X.D."/>
            <person name="Liu B."/>
            <person name="Hao Y."/>
            <person name="Liao X.Y."/>
            <person name="Jiang Y.T."/>
            <person name="Sun W.H."/>
            <person name="Chen J."/>
            <person name="Chen Y.Q."/>
            <person name="Ai Y."/>
            <person name="Zhai J.W."/>
            <person name="Wu S.S."/>
            <person name="Zhou Z."/>
            <person name="Hsiao Y.Y."/>
            <person name="Wu W.L."/>
            <person name="Chen Y.Y."/>
            <person name="Lin Y.F."/>
            <person name="Hsu J.L."/>
            <person name="Li C.Y."/>
            <person name="Wang Z.W."/>
            <person name="Zhao X."/>
            <person name="Zhong W.Y."/>
            <person name="Ma X.K."/>
            <person name="Ma L."/>
            <person name="Huang J."/>
            <person name="Chen G.Z."/>
            <person name="Huang M.Z."/>
            <person name="Huang L."/>
            <person name="Peng D.H."/>
            <person name="Luo Y.B."/>
            <person name="Zou S.Q."/>
            <person name="Chen S.P."/>
            <person name="Lan S."/>
            <person name="Tsai W.C."/>
            <person name="Van de Peer Y."/>
            <person name="Liu Z.J."/>
        </authorList>
    </citation>
    <scope>NUCLEOTIDE SEQUENCE [LARGE SCALE GENOMIC DNA]</scope>
    <source>
        <strain evidence="1">Lor287</strain>
    </source>
</reference>
<dbReference type="EMBL" id="JBBWWQ010000005">
    <property type="protein sequence ID" value="KAK8946827.1"/>
    <property type="molecule type" value="Genomic_DNA"/>
</dbReference>